<dbReference type="PANTHER" id="PTHR31569">
    <property type="entry name" value="SWIM-TYPE DOMAIN-CONTAINING PROTEIN"/>
    <property type="match status" value="1"/>
</dbReference>
<dbReference type="Proteomes" id="UP000198211">
    <property type="component" value="Unassembled WGS sequence"/>
</dbReference>
<feature type="domain" description="ZSWIM1/3 RNaseH-like" evidence="1">
    <location>
        <begin position="226"/>
        <end position="283"/>
    </location>
</feature>
<reference evidence="3" key="1">
    <citation type="submission" date="2017-03" db="EMBL/GenBank/DDBJ databases">
        <title>Phytopthora megakarya and P. palmivora, two closely related causual agents of cacao black pod achieved similar genome size and gene model numbers by different mechanisms.</title>
        <authorList>
            <person name="Ali S."/>
            <person name="Shao J."/>
            <person name="Larry D.J."/>
            <person name="Kronmiller B."/>
            <person name="Shen D."/>
            <person name="Strem M.D."/>
            <person name="Melnick R.L."/>
            <person name="Guiltinan M.J."/>
            <person name="Tyler B.M."/>
            <person name="Meinhardt L.W."/>
            <person name="Bailey B.A."/>
        </authorList>
    </citation>
    <scope>NUCLEOTIDE SEQUENCE [LARGE SCALE GENOMIC DNA]</scope>
    <source>
        <strain evidence="3">zdho120</strain>
    </source>
</reference>
<keyword evidence="3" id="KW-1185">Reference proteome</keyword>
<dbReference type="AlphaFoldDB" id="A0A225VH22"/>
<dbReference type="Pfam" id="PF21056">
    <property type="entry name" value="ZSWIM1-3_RNaseH-like"/>
    <property type="match status" value="1"/>
</dbReference>
<evidence type="ECO:0000259" key="1">
    <source>
        <dbReference type="Pfam" id="PF21056"/>
    </source>
</evidence>
<dbReference type="PANTHER" id="PTHR31569:SF4">
    <property type="entry name" value="SWIM-TYPE DOMAIN-CONTAINING PROTEIN"/>
    <property type="match status" value="1"/>
</dbReference>
<dbReference type="InterPro" id="IPR048324">
    <property type="entry name" value="ZSWIM1-3_RNaseH-like"/>
</dbReference>
<dbReference type="OrthoDB" id="123859at2759"/>
<evidence type="ECO:0000313" key="3">
    <source>
        <dbReference type="Proteomes" id="UP000198211"/>
    </source>
</evidence>
<protein>
    <submittedName>
        <fullName evidence="2">ABC transporter</fullName>
    </submittedName>
</protein>
<organism evidence="2 3">
    <name type="scientific">Phytophthora megakarya</name>
    <dbReference type="NCBI Taxonomy" id="4795"/>
    <lineage>
        <taxon>Eukaryota</taxon>
        <taxon>Sar</taxon>
        <taxon>Stramenopiles</taxon>
        <taxon>Oomycota</taxon>
        <taxon>Peronosporomycetes</taxon>
        <taxon>Peronosporales</taxon>
        <taxon>Peronosporaceae</taxon>
        <taxon>Phytophthora</taxon>
    </lineage>
</organism>
<gene>
    <name evidence="2" type="ORF">PHMEG_00023692</name>
</gene>
<dbReference type="STRING" id="4795.A0A225VH22"/>
<sequence length="378" mass="44141">MVALVLWYPVGFMSGSESEAHVPPATVYETSPVSEEWHEAWKAFKDYVKVYETETHQLFRMRSSTLVDHRTKEILDQAGVDLTHSLGSQKPKRSQRKSNFYKSTKYKTDIKAAVTWNDLRRYYGSNNVHNHRVAQALYDNHSAVYHVEDPVMLVFVDMMQSAGSEPKQIMQFLARRQLRKSSILWYVGKNATLRDVHNMVAIMRETRRGSDTVKQRLEPLLRRFCQCLSVFVDDLDVTQTITIQTHQMRRWFKAFTEVLLVDATHNTNESKYKLFSFIIHDSALTVLVNAFKFSNPSWDQVRIIIIDKNMGELSMLRSHFQTVKVIMCHFHLKKYIRLEIAKTEYGGPGSYIPIKRKIQWTNMRMVSMIDDTQNSVTE</sequence>
<dbReference type="EMBL" id="NBNE01004982">
    <property type="protein sequence ID" value="OWZ04414.1"/>
    <property type="molecule type" value="Genomic_DNA"/>
</dbReference>
<comment type="caution">
    <text evidence="2">The sequence shown here is derived from an EMBL/GenBank/DDBJ whole genome shotgun (WGS) entry which is preliminary data.</text>
</comment>
<proteinExistence type="predicted"/>
<dbReference type="InterPro" id="IPR052579">
    <property type="entry name" value="Zinc_finger_SWIM"/>
</dbReference>
<accession>A0A225VH22</accession>
<name>A0A225VH22_9STRA</name>
<evidence type="ECO:0000313" key="2">
    <source>
        <dbReference type="EMBL" id="OWZ04414.1"/>
    </source>
</evidence>